<evidence type="ECO:0000256" key="7">
    <source>
        <dbReference type="SAM" id="MobiDB-lite"/>
    </source>
</evidence>
<name>A0A4D9CZ58_9STRA</name>
<dbReference type="Pfam" id="PF03465">
    <property type="entry name" value="eRF1_3"/>
    <property type="match status" value="1"/>
</dbReference>
<feature type="domain" description="eRF1/Pelota-like N-terminal" evidence="8">
    <location>
        <begin position="1"/>
        <end position="131"/>
    </location>
</feature>
<dbReference type="GO" id="GO:0070481">
    <property type="term" value="P:nuclear-transcribed mRNA catabolic process, non-stop decay"/>
    <property type="evidence" value="ECO:0007669"/>
    <property type="project" value="InterPro"/>
</dbReference>
<dbReference type="AlphaFoldDB" id="A0A4D9CZ58"/>
<dbReference type="PANTHER" id="PTHR10853:SF0">
    <property type="entry name" value="PROTEIN PELOTA HOMOLOG"/>
    <property type="match status" value="1"/>
</dbReference>
<dbReference type="InterPro" id="IPR029064">
    <property type="entry name" value="Ribosomal_eL30-like_sf"/>
</dbReference>
<dbReference type="InterPro" id="IPR005141">
    <property type="entry name" value="eRF1_2"/>
</dbReference>
<dbReference type="Gene3D" id="2.30.30.870">
    <property type="entry name" value="Pelota, domain A"/>
    <property type="match status" value="1"/>
</dbReference>
<evidence type="ECO:0000256" key="3">
    <source>
        <dbReference type="ARBA" id="ARBA00009504"/>
    </source>
</evidence>
<dbReference type="GO" id="GO:0070651">
    <property type="term" value="P:nonfunctional rRNA decay"/>
    <property type="evidence" value="ECO:0007669"/>
    <property type="project" value="TreeGrafter"/>
</dbReference>
<evidence type="ECO:0000313" key="10">
    <source>
        <dbReference type="Proteomes" id="UP000355283"/>
    </source>
</evidence>
<dbReference type="EMBL" id="SDOX01000018">
    <property type="protein sequence ID" value="TFJ84671.1"/>
    <property type="molecule type" value="Genomic_DNA"/>
</dbReference>
<dbReference type="OrthoDB" id="10249111at2759"/>
<dbReference type="SMART" id="SM01194">
    <property type="entry name" value="eRF1_1"/>
    <property type="match status" value="1"/>
</dbReference>
<dbReference type="SUPFAM" id="SSF55315">
    <property type="entry name" value="L30e-like"/>
    <property type="match status" value="1"/>
</dbReference>
<dbReference type="Proteomes" id="UP000355283">
    <property type="component" value="Unassembled WGS sequence"/>
</dbReference>
<dbReference type="InterPro" id="IPR005140">
    <property type="entry name" value="eRF1_Pelota-like_N"/>
</dbReference>
<comment type="subcellular location">
    <subcellularLocation>
        <location evidence="2 6">Cytoplasm</location>
    </subcellularLocation>
</comment>
<dbReference type="FunFam" id="3.30.1330.30:FF:000008">
    <property type="entry name" value="Protein pelota homolog"/>
    <property type="match status" value="1"/>
</dbReference>
<evidence type="ECO:0000256" key="4">
    <source>
        <dbReference type="ARBA" id="ARBA00022490"/>
    </source>
</evidence>
<evidence type="ECO:0000259" key="8">
    <source>
        <dbReference type="SMART" id="SM01194"/>
    </source>
</evidence>
<feature type="region of interest" description="Disordered" evidence="7">
    <location>
        <begin position="409"/>
        <end position="449"/>
    </location>
</feature>
<dbReference type="Gene3D" id="3.30.1330.30">
    <property type="match status" value="1"/>
</dbReference>
<dbReference type="FunFam" id="2.30.30.870:FF:000001">
    <property type="entry name" value="Protein pelota homolog"/>
    <property type="match status" value="1"/>
</dbReference>
<dbReference type="Pfam" id="PF26356">
    <property type="entry name" value="Pelota_N"/>
    <property type="match status" value="1"/>
</dbReference>
<comment type="caution">
    <text evidence="9">The sequence shown here is derived from an EMBL/GenBank/DDBJ whole genome shotgun (WGS) entry which is preliminary data.</text>
</comment>
<gene>
    <name evidence="9" type="ORF">NSK_004135</name>
</gene>
<dbReference type="GO" id="GO:0046872">
    <property type="term" value="F:metal ion binding"/>
    <property type="evidence" value="ECO:0007669"/>
    <property type="project" value="UniProtKB-KW"/>
</dbReference>
<dbReference type="SUPFAM" id="SSF159065">
    <property type="entry name" value="Dom34/Pelota N-terminal domain-like"/>
    <property type="match status" value="1"/>
</dbReference>
<dbReference type="Pfam" id="PF03464">
    <property type="entry name" value="eRF1_2"/>
    <property type="match status" value="1"/>
</dbReference>
<evidence type="ECO:0000256" key="1">
    <source>
        <dbReference type="ARBA" id="ARBA00001968"/>
    </source>
</evidence>
<dbReference type="PANTHER" id="PTHR10853">
    <property type="entry name" value="PELOTA"/>
    <property type="match status" value="1"/>
</dbReference>
<dbReference type="InterPro" id="IPR042226">
    <property type="entry name" value="eFR1_2_sf"/>
</dbReference>
<accession>A0A4D9CZ58</accession>
<dbReference type="GO" id="GO:0071025">
    <property type="term" value="P:RNA surveillance"/>
    <property type="evidence" value="ECO:0007669"/>
    <property type="project" value="InterPro"/>
</dbReference>
<keyword evidence="5 6" id="KW-0479">Metal-binding</keyword>
<evidence type="ECO:0000313" key="9">
    <source>
        <dbReference type="EMBL" id="TFJ84671.1"/>
    </source>
</evidence>
<dbReference type="GO" id="GO:0070966">
    <property type="term" value="P:nuclear-transcribed mRNA catabolic process, no-go decay"/>
    <property type="evidence" value="ECO:0007669"/>
    <property type="project" value="InterPro"/>
</dbReference>
<comment type="cofactor">
    <cofactor evidence="1 6">
        <name>a divalent metal cation</name>
        <dbReference type="ChEBI" id="CHEBI:60240"/>
    </cofactor>
</comment>
<sequence>MKLVSRDVSGKDGAGTVVLRPEEPEDMWAIYNLISEGDLVRTTTFRKVVKESATGSTTSNKIRLNLTIQVQRMQFDPDTCVLRLSGPNREESEHVKMGAYHTLDLELQRNFTIQKTCWDTVVLDRLDDACDPVKQAEVAAIVMQSGLANICLLTGSMTLVRQRIDMPIPKKRAGNVAHDKAIQKFYRAVYEAVTRHINFSLVKAVLLASPGFVNSDFFAFLNSEAQLKEDKPLLQNKSKFVLCHSSSGHKHALEEVLTQPGIQARLADTKAVGEVQALGDFFAMLSAQPDRAHYGFNHVQVAAEHDAVETLLMSDSIFRGRDFLARRRYVDLVEGVKAKGGRFLCFSSLHVTGEKLHQLGGVAAILRFPLEIEMEEEDLPLEEAGGVGLGAGGVGGNGAAIKVDHGAAAGQENLTGSEGGGKPEEGTEAEETAWAGGDVGVSDAEGMGL</sequence>
<evidence type="ECO:0000256" key="5">
    <source>
        <dbReference type="ARBA" id="ARBA00022723"/>
    </source>
</evidence>
<evidence type="ECO:0000256" key="2">
    <source>
        <dbReference type="ARBA" id="ARBA00004496"/>
    </source>
</evidence>
<dbReference type="GO" id="GO:0032790">
    <property type="term" value="P:ribosome disassembly"/>
    <property type="evidence" value="ECO:0007669"/>
    <property type="project" value="TreeGrafter"/>
</dbReference>
<keyword evidence="10" id="KW-1185">Reference proteome</keyword>
<dbReference type="InterPro" id="IPR058547">
    <property type="entry name" value="Pelota_N"/>
</dbReference>
<evidence type="ECO:0000256" key="6">
    <source>
        <dbReference type="RuleBase" id="RU362019"/>
    </source>
</evidence>
<protein>
    <recommendedName>
        <fullName evidence="6">Protein pelota homolog</fullName>
    </recommendedName>
</protein>
<dbReference type="NCBIfam" id="TIGR00111">
    <property type="entry name" value="pelota"/>
    <property type="match status" value="1"/>
</dbReference>
<dbReference type="Gene3D" id="3.30.420.60">
    <property type="entry name" value="eRF1 domain 2"/>
    <property type="match status" value="1"/>
</dbReference>
<reference evidence="9 10" key="1">
    <citation type="submission" date="2019-01" db="EMBL/GenBank/DDBJ databases">
        <title>Nuclear Genome Assembly of the Microalgal Biofuel strain Nannochloropsis salina CCMP1776.</title>
        <authorList>
            <person name="Hovde B."/>
        </authorList>
    </citation>
    <scope>NUCLEOTIDE SEQUENCE [LARGE SCALE GENOMIC DNA]</scope>
    <source>
        <strain evidence="9 10">CCMP1776</strain>
    </source>
</reference>
<dbReference type="FunFam" id="3.30.420.60:FF:000002">
    <property type="entry name" value="Protein pelota homolog"/>
    <property type="match status" value="1"/>
</dbReference>
<dbReference type="GO" id="GO:0005737">
    <property type="term" value="C:cytoplasm"/>
    <property type="evidence" value="ECO:0007669"/>
    <property type="project" value="UniProtKB-SubCell"/>
</dbReference>
<comment type="function">
    <text evidence="6">Component of the Pelota-HBS1L complex, a complex that recognizes stalled ribosomes and triggers the No-Go Decay (NGD) pathway. In the Pelota-HBS1L complex, pelo recognizes ribosomes stalled at the 3' end of an mRNA and engages stalled ribosomes by destabilizing mRNA in the mRNA channel.</text>
</comment>
<comment type="similarity">
    <text evidence="3 6">Belongs to the eukaryotic release factor 1 family. Pelota subfamily.</text>
</comment>
<dbReference type="InterPro" id="IPR004405">
    <property type="entry name" value="TF_pelota"/>
</dbReference>
<dbReference type="InterPro" id="IPR038069">
    <property type="entry name" value="Pelota/DOM34_N"/>
</dbReference>
<proteinExistence type="inferred from homology"/>
<dbReference type="InterPro" id="IPR005142">
    <property type="entry name" value="eRF1_3"/>
</dbReference>
<keyword evidence="4 6" id="KW-0963">Cytoplasm</keyword>
<dbReference type="SUPFAM" id="SSF53137">
    <property type="entry name" value="Translational machinery components"/>
    <property type="match status" value="1"/>
</dbReference>
<organism evidence="9 10">
    <name type="scientific">Nannochloropsis salina CCMP1776</name>
    <dbReference type="NCBI Taxonomy" id="1027361"/>
    <lineage>
        <taxon>Eukaryota</taxon>
        <taxon>Sar</taxon>
        <taxon>Stramenopiles</taxon>
        <taxon>Ochrophyta</taxon>
        <taxon>Eustigmatophyceae</taxon>
        <taxon>Eustigmatales</taxon>
        <taxon>Monodopsidaceae</taxon>
        <taxon>Microchloropsis</taxon>
        <taxon>Microchloropsis salina</taxon>
    </lineage>
</organism>